<dbReference type="HOGENOM" id="CLU_2371832_0_0_6"/>
<proteinExistence type="predicted"/>
<sequence>MKYLVLMAVLFSPIVHAEKPKNVLPDNWSSHVYGIKVSESDLGRYFGMDQLEDEAFHFFWNEIKDSKGAPLFCFYPVHAEHYYIGMVYCTGLRDR</sequence>
<protein>
    <submittedName>
        <fullName evidence="1">Uncharacterized protein</fullName>
    </submittedName>
</protein>
<dbReference type="InParanoid" id="W0DZ68"/>
<dbReference type="AlphaFoldDB" id="W0DZ68"/>
<dbReference type="STRING" id="717772.THIAE_05975"/>
<evidence type="ECO:0000313" key="2">
    <source>
        <dbReference type="Proteomes" id="UP000005380"/>
    </source>
</evidence>
<dbReference type="RefSeq" id="WP_006460478.1">
    <property type="nucleotide sequence ID" value="NZ_CP007030.1"/>
</dbReference>
<keyword evidence="2" id="KW-1185">Reference proteome</keyword>
<name>W0DZ68_9GAMM</name>
<accession>W0DZ68</accession>
<dbReference type="KEGG" id="tao:THIAE_05975"/>
<gene>
    <name evidence="1" type="ORF">THIAE_05975</name>
</gene>
<organism evidence="1 2">
    <name type="scientific">Thiomicrospira aerophila AL3</name>
    <dbReference type="NCBI Taxonomy" id="717772"/>
    <lineage>
        <taxon>Bacteria</taxon>
        <taxon>Pseudomonadati</taxon>
        <taxon>Pseudomonadota</taxon>
        <taxon>Gammaproteobacteria</taxon>
        <taxon>Thiotrichales</taxon>
        <taxon>Piscirickettsiaceae</taxon>
        <taxon>Thiomicrospira</taxon>
    </lineage>
</organism>
<dbReference type="EMBL" id="CP007030">
    <property type="protein sequence ID" value="AHF02274.1"/>
    <property type="molecule type" value="Genomic_DNA"/>
</dbReference>
<dbReference type="Proteomes" id="UP000005380">
    <property type="component" value="Chromosome"/>
</dbReference>
<evidence type="ECO:0000313" key="1">
    <source>
        <dbReference type="EMBL" id="AHF02274.1"/>
    </source>
</evidence>
<reference evidence="1 2" key="1">
    <citation type="submission" date="2013-12" db="EMBL/GenBank/DDBJ databases">
        <authorList>
            <consortium name="DOE Joint Genome Institute"/>
            <person name="Kappler U."/>
            <person name="Huntemann M."/>
            <person name="Han J."/>
            <person name="Chen A."/>
            <person name="Kyrpides N."/>
            <person name="Mavromatis K."/>
            <person name="Markowitz V."/>
            <person name="Palaniappan K."/>
            <person name="Ivanova N."/>
            <person name="Schaumberg A."/>
            <person name="Pati A."/>
            <person name="Liolios K."/>
            <person name="Nordberg H.P."/>
            <person name="Cantor M.N."/>
            <person name="Hua S.X."/>
            <person name="Woyke T."/>
        </authorList>
    </citation>
    <scope>NUCLEOTIDE SEQUENCE [LARGE SCALE GENOMIC DNA]</scope>
    <source>
        <strain evidence="2">AL2</strain>
    </source>
</reference>